<keyword evidence="4" id="KW-1185">Reference proteome</keyword>
<dbReference type="SUPFAM" id="SSF53474">
    <property type="entry name" value="alpha/beta-Hydrolases"/>
    <property type="match status" value="1"/>
</dbReference>
<dbReference type="Pfam" id="PF20434">
    <property type="entry name" value="BD-FAE"/>
    <property type="match status" value="1"/>
</dbReference>
<organism evidence="3 4">
    <name type="scientific">Lapidilactobacillus achengensis</name>
    <dbReference type="NCBI Taxonomy" id="2486000"/>
    <lineage>
        <taxon>Bacteria</taxon>
        <taxon>Bacillati</taxon>
        <taxon>Bacillota</taxon>
        <taxon>Bacilli</taxon>
        <taxon>Lactobacillales</taxon>
        <taxon>Lactobacillaceae</taxon>
        <taxon>Lapidilactobacillus</taxon>
    </lineage>
</organism>
<protein>
    <submittedName>
        <fullName evidence="3">Alpha/beta hydrolase fold domain-containing protein</fullName>
    </submittedName>
</protein>
<sequence length="301" mass="31793">MTVLPAVPLTVPLVDETRDITYENAADSNYRDLKMSLLIPRTPEPKPAVLYFPGGGFIEAEAHKLVQLRLALAERGMVVAAAEYRVIPDKFPALVHDGKSALLFLHQHAQEFGIDPRRIAVLGDSAGGYLAQFLGTTSGSALFIADKLAAAQTTVAATVSLYGISDLRNIGAGLVAPFHDTPTATEALLVNGVSLGSDQTNAINAVPQLAAQASPISYVKSGLNPFLLMHGSADDFVSPVQSLQMATALQEKGVAAEAVTLTGAGHGSADWFQPSVIAYITDWLARQLRPENTTSTGTMTL</sequence>
<comment type="caution">
    <text evidence="3">The sequence shown here is derived from an EMBL/GenBank/DDBJ whole genome shotgun (WGS) entry which is preliminary data.</text>
</comment>
<feature type="domain" description="BD-FAE-like" evidence="2">
    <location>
        <begin position="42"/>
        <end position="249"/>
    </location>
</feature>
<dbReference type="RefSeq" id="WP_125599864.1">
    <property type="nucleotide sequence ID" value="NZ_JBHSSM010000022.1"/>
</dbReference>
<dbReference type="PANTHER" id="PTHR48081">
    <property type="entry name" value="AB HYDROLASE SUPERFAMILY PROTEIN C4A8.06C"/>
    <property type="match status" value="1"/>
</dbReference>
<name>A0ABW1URF9_9LACO</name>
<accession>A0ABW1URF9</accession>
<dbReference type="Gene3D" id="3.40.50.1820">
    <property type="entry name" value="alpha/beta hydrolase"/>
    <property type="match status" value="1"/>
</dbReference>
<dbReference type="Proteomes" id="UP001596310">
    <property type="component" value="Unassembled WGS sequence"/>
</dbReference>
<dbReference type="InterPro" id="IPR050300">
    <property type="entry name" value="GDXG_lipolytic_enzyme"/>
</dbReference>
<dbReference type="GO" id="GO:0016787">
    <property type="term" value="F:hydrolase activity"/>
    <property type="evidence" value="ECO:0007669"/>
    <property type="project" value="UniProtKB-KW"/>
</dbReference>
<evidence type="ECO:0000313" key="4">
    <source>
        <dbReference type="Proteomes" id="UP001596310"/>
    </source>
</evidence>
<evidence type="ECO:0000256" key="1">
    <source>
        <dbReference type="ARBA" id="ARBA00022801"/>
    </source>
</evidence>
<dbReference type="PANTHER" id="PTHR48081:SF13">
    <property type="entry name" value="ALPHA_BETA HYDROLASE"/>
    <property type="match status" value="1"/>
</dbReference>
<keyword evidence="1 3" id="KW-0378">Hydrolase</keyword>
<reference evidence="4" key="1">
    <citation type="journal article" date="2019" name="Int. J. Syst. Evol. Microbiol.">
        <title>The Global Catalogue of Microorganisms (GCM) 10K type strain sequencing project: providing services to taxonomists for standard genome sequencing and annotation.</title>
        <authorList>
            <consortium name="The Broad Institute Genomics Platform"/>
            <consortium name="The Broad Institute Genome Sequencing Center for Infectious Disease"/>
            <person name="Wu L."/>
            <person name="Ma J."/>
        </authorList>
    </citation>
    <scope>NUCLEOTIDE SEQUENCE [LARGE SCALE GENOMIC DNA]</scope>
    <source>
        <strain evidence="4">CCM 8897</strain>
    </source>
</reference>
<dbReference type="EMBL" id="JBHSSM010000022">
    <property type="protein sequence ID" value="MFC6315878.1"/>
    <property type="molecule type" value="Genomic_DNA"/>
</dbReference>
<evidence type="ECO:0000313" key="3">
    <source>
        <dbReference type="EMBL" id="MFC6315878.1"/>
    </source>
</evidence>
<gene>
    <name evidence="3" type="ORF">ACFQHW_09925</name>
</gene>
<evidence type="ECO:0000259" key="2">
    <source>
        <dbReference type="Pfam" id="PF20434"/>
    </source>
</evidence>
<dbReference type="InterPro" id="IPR049492">
    <property type="entry name" value="BD-FAE-like_dom"/>
</dbReference>
<dbReference type="InterPro" id="IPR029058">
    <property type="entry name" value="AB_hydrolase_fold"/>
</dbReference>
<proteinExistence type="predicted"/>